<organism evidence="14 15">
    <name type="scientific">Solibaculum mannosilyticum</name>
    <dbReference type="NCBI Taxonomy" id="2780922"/>
    <lineage>
        <taxon>Bacteria</taxon>
        <taxon>Bacillati</taxon>
        <taxon>Bacillota</taxon>
        <taxon>Clostridia</taxon>
        <taxon>Eubacteriales</taxon>
        <taxon>Oscillospiraceae</taxon>
        <taxon>Solibaculum</taxon>
    </lineage>
</organism>
<sequence>MFWQKDLETMPRPKLEELQLERLRWIVDYCIRNVPFYAKRLGEAGVTAEKIKTLSDIQYIPYTNKTDIRDNYPNGLFAVPMSKIVRIHASSGTTGKPTVVGYTKNDLNNWADQIARLATAVGVTAEDVFQISFGYGLFTGALGLHYGLERIGCAVIPASAGNTQKQLMMLRDMKVTGLVSTPSYALYMSECALEGSEPMSDYHLRIGLFGSEGCTPEMRSQIEKNWGLFATDNYGLSELMGPGVSGECEKRQGLHIAEDHYYPEIIDPITLQPKAPGEQGELVVTTLTKEGFPMLRYRTKDISRLNYEPCACGRTHCRMDKVTGRTDDMLKIRGVNVFPSQVESVLIGMEHIGPHYQLVVRREGFADTLEVKVELINGELLESYSELEKLQRKIHDQLKSILGIETKISLVEPKTLERFQGKAKRILDLRGENSLK</sequence>
<dbReference type="CDD" id="cd05913">
    <property type="entry name" value="PaaK"/>
    <property type="match status" value="1"/>
</dbReference>
<evidence type="ECO:0000256" key="10">
    <source>
        <dbReference type="ARBA" id="ARBA00075111"/>
    </source>
</evidence>
<evidence type="ECO:0000256" key="5">
    <source>
        <dbReference type="ARBA" id="ARBA00022741"/>
    </source>
</evidence>
<evidence type="ECO:0000256" key="8">
    <source>
        <dbReference type="ARBA" id="ARBA00066629"/>
    </source>
</evidence>
<dbReference type="InterPro" id="IPR028154">
    <property type="entry name" value="AMP-dep_Lig_C"/>
</dbReference>
<keyword evidence="3" id="KW-0597">Phosphoprotein</keyword>
<name>A0A7I8D409_9FIRM</name>
<evidence type="ECO:0000259" key="12">
    <source>
        <dbReference type="Pfam" id="PF00501"/>
    </source>
</evidence>
<dbReference type="RefSeq" id="WP_090266373.1">
    <property type="nucleotide sequence ID" value="NZ_AP023321.1"/>
</dbReference>
<evidence type="ECO:0000256" key="9">
    <source>
        <dbReference type="ARBA" id="ARBA00068695"/>
    </source>
</evidence>
<comment type="similarity">
    <text evidence="7 11">Belongs to the phenylacetyl-CoA ligase family.</text>
</comment>
<evidence type="ECO:0000313" key="14">
    <source>
        <dbReference type="EMBL" id="BCI60492.1"/>
    </source>
</evidence>
<dbReference type="EMBL" id="AP023321">
    <property type="protein sequence ID" value="BCI60492.1"/>
    <property type="molecule type" value="Genomic_DNA"/>
</dbReference>
<keyword evidence="15" id="KW-1185">Reference proteome</keyword>
<evidence type="ECO:0000256" key="7">
    <source>
        <dbReference type="ARBA" id="ARBA00061566"/>
    </source>
</evidence>
<reference evidence="15" key="1">
    <citation type="submission" date="2020-07" db="EMBL/GenBank/DDBJ databases">
        <title>Complete genome sequencing of Clostridia bacterium strain 12CBH8.</title>
        <authorList>
            <person name="Sakamoto M."/>
            <person name="Murakami T."/>
            <person name="Mori H."/>
        </authorList>
    </citation>
    <scope>NUCLEOTIDE SEQUENCE [LARGE SCALE GENOMIC DNA]</scope>
    <source>
        <strain evidence="15">12CBH8</strain>
    </source>
</reference>
<dbReference type="PANTHER" id="PTHR43439">
    <property type="entry name" value="PHENYLACETATE-COENZYME A LIGASE"/>
    <property type="match status" value="1"/>
</dbReference>
<dbReference type="Gene3D" id="3.30.300.30">
    <property type="match status" value="1"/>
</dbReference>
<evidence type="ECO:0000259" key="13">
    <source>
        <dbReference type="Pfam" id="PF14535"/>
    </source>
</evidence>
<dbReference type="FunFam" id="3.40.50.12780:FF:000016">
    <property type="entry name" value="Phenylacetate-coenzyme A ligase"/>
    <property type="match status" value="1"/>
</dbReference>
<dbReference type="GO" id="GO:0000166">
    <property type="term" value="F:nucleotide binding"/>
    <property type="evidence" value="ECO:0007669"/>
    <property type="project" value="UniProtKB-KW"/>
</dbReference>
<evidence type="ECO:0000256" key="3">
    <source>
        <dbReference type="ARBA" id="ARBA00022553"/>
    </source>
</evidence>
<dbReference type="Pfam" id="PF14535">
    <property type="entry name" value="AMP-binding_C_2"/>
    <property type="match status" value="1"/>
</dbReference>
<dbReference type="UniPathway" id="UPA00930"/>
<dbReference type="InterPro" id="IPR051414">
    <property type="entry name" value="Adenylate-forming_Reductase"/>
</dbReference>
<dbReference type="GO" id="GO:0047475">
    <property type="term" value="F:phenylacetate-CoA ligase activity"/>
    <property type="evidence" value="ECO:0007669"/>
    <property type="project" value="UniProtKB-EC"/>
</dbReference>
<comment type="function">
    <text evidence="11">Catalyzes the activation of phenylacetic acid (PA) to phenylacetyl-CoA (PA-CoA).</text>
</comment>
<keyword evidence="4 11" id="KW-0436">Ligase</keyword>
<evidence type="ECO:0000256" key="4">
    <source>
        <dbReference type="ARBA" id="ARBA00022598"/>
    </source>
</evidence>
<evidence type="ECO:0000256" key="11">
    <source>
        <dbReference type="PIRNR" id="PIRNR006444"/>
    </source>
</evidence>
<dbReference type="InterPro" id="IPR045851">
    <property type="entry name" value="AMP-bd_C_sf"/>
</dbReference>
<proteinExistence type="inferred from homology"/>
<dbReference type="GO" id="GO:0010124">
    <property type="term" value="P:phenylacetate catabolic process"/>
    <property type="evidence" value="ECO:0007669"/>
    <property type="project" value="UniProtKB-UniRule"/>
</dbReference>
<gene>
    <name evidence="14" type="ORF">C12CBH8_11310</name>
</gene>
<evidence type="ECO:0000256" key="6">
    <source>
        <dbReference type="ARBA" id="ARBA00060591"/>
    </source>
</evidence>
<comment type="subunit">
    <text evidence="1">Monomer.</text>
</comment>
<dbReference type="KEGG" id="sman:C12CBH8_11310"/>
<dbReference type="InterPro" id="IPR000873">
    <property type="entry name" value="AMP-dep_synth/lig_dom"/>
</dbReference>
<dbReference type="AlphaFoldDB" id="A0A7I8D409"/>
<dbReference type="Gene3D" id="3.40.50.12780">
    <property type="entry name" value="N-terminal domain of ligase-like"/>
    <property type="match status" value="1"/>
</dbReference>
<keyword evidence="2" id="KW-0596">Phosphopantetheine</keyword>
<dbReference type="InterPro" id="IPR011880">
    <property type="entry name" value="PA_CoA_ligase"/>
</dbReference>
<feature type="domain" description="AMP-dependent ligase C-terminal" evidence="13">
    <location>
        <begin position="334"/>
        <end position="430"/>
    </location>
</feature>
<evidence type="ECO:0000256" key="1">
    <source>
        <dbReference type="ARBA" id="ARBA00011245"/>
    </source>
</evidence>
<comment type="pathway">
    <text evidence="6 11">Aromatic compound metabolism; phenylacetate degradation.</text>
</comment>
<evidence type="ECO:0000256" key="2">
    <source>
        <dbReference type="ARBA" id="ARBA00022450"/>
    </source>
</evidence>
<dbReference type="PIRSF" id="PIRSF006444">
    <property type="entry name" value="PaaK"/>
    <property type="match status" value="1"/>
</dbReference>
<dbReference type="EC" id="6.2.1.30" evidence="8 11"/>
<dbReference type="Pfam" id="PF00501">
    <property type="entry name" value="AMP-binding"/>
    <property type="match status" value="1"/>
</dbReference>
<evidence type="ECO:0000313" key="15">
    <source>
        <dbReference type="Proteomes" id="UP000593890"/>
    </source>
</evidence>
<dbReference type="SUPFAM" id="SSF56801">
    <property type="entry name" value="Acetyl-CoA synthetase-like"/>
    <property type="match status" value="1"/>
</dbReference>
<dbReference type="InterPro" id="IPR042099">
    <property type="entry name" value="ANL_N_sf"/>
</dbReference>
<dbReference type="Proteomes" id="UP000593890">
    <property type="component" value="Chromosome"/>
</dbReference>
<feature type="domain" description="AMP-dependent synthetase/ligase" evidence="12">
    <location>
        <begin position="83"/>
        <end position="285"/>
    </location>
</feature>
<keyword evidence="5 11" id="KW-0547">Nucleotide-binding</keyword>
<dbReference type="PANTHER" id="PTHR43439:SF2">
    <property type="entry name" value="ENZYME, PUTATIVE (JCVI)-RELATED"/>
    <property type="match status" value="1"/>
</dbReference>
<comment type="catalytic activity">
    <reaction evidence="11">
        <text>2-phenylacetate + ATP + CoA = phenylacetyl-CoA + AMP + diphosphate</text>
        <dbReference type="Rhea" id="RHEA:20956"/>
        <dbReference type="ChEBI" id="CHEBI:18401"/>
        <dbReference type="ChEBI" id="CHEBI:30616"/>
        <dbReference type="ChEBI" id="CHEBI:33019"/>
        <dbReference type="ChEBI" id="CHEBI:57287"/>
        <dbReference type="ChEBI" id="CHEBI:57390"/>
        <dbReference type="ChEBI" id="CHEBI:456215"/>
        <dbReference type="EC" id="6.2.1.30"/>
    </reaction>
</comment>
<accession>A0A7I8D409</accession>
<protein>
    <recommendedName>
        <fullName evidence="9 11">Phenylacetate-coenzyme A ligase</fullName>
        <ecNumber evidence="8 11">6.2.1.30</ecNumber>
    </recommendedName>
    <alternativeName>
        <fullName evidence="10 11">Phenylacetyl-CoA ligase</fullName>
    </alternativeName>
</protein>